<keyword evidence="6 7" id="KW-0472">Membrane</keyword>
<dbReference type="AlphaFoldDB" id="X0UVY3"/>
<evidence type="ECO:0000256" key="4">
    <source>
        <dbReference type="ARBA" id="ARBA00022692"/>
    </source>
</evidence>
<comment type="caution">
    <text evidence="8">The sequence shown here is derived from an EMBL/GenBank/DDBJ whole genome shotgun (WGS) entry which is preliminary data.</text>
</comment>
<evidence type="ECO:0000256" key="3">
    <source>
        <dbReference type="ARBA" id="ARBA00022448"/>
    </source>
</evidence>
<sequence>MLERYFKLTERGTSVRTEVLAGVTTFMTMAYIIFVNPLILRPAFVLGGTEHLAGFPGVNAGQVVGALTIATCVAAAVGSLIMAFSANLPVALAPGMGMNAFFVSIVIGNKLPWQVALGIVFISGVIFLALS</sequence>
<reference evidence="8" key="1">
    <citation type="journal article" date="2014" name="Front. Microbiol.">
        <title>High frequency of phylogenetically diverse reductive dehalogenase-homologous genes in deep subseafloor sedimentary metagenomes.</title>
        <authorList>
            <person name="Kawai M."/>
            <person name="Futagami T."/>
            <person name="Toyoda A."/>
            <person name="Takaki Y."/>
            <person name="Nishi S."/>
            <person name="Hori S."/>
            <person name="Arai W."/>
            <person name="Tsubouchi T."/>
            <person name="Morono Y."/>
            <person name="Uchiyama I."/>
            <person name="Ito T."/>
            <person name="Fujiyama A."/>
            <person name="Inagaki F."/>
            <person name="Takami H."/>
        </authorList>
    </citation>
    <scope>NUCLEOTIDE SEQUENCE</scope>
    <source>
        <strain evidence="8">Expedition CK06-06</strain>
    </source>
</reference>
<name>X0UVY3_9ZZZZ</name>
<evidence type="ECO:0000256" key="2">
    <source>
        <dbReference type="ARBA" id="ARBA00005697"/>
    </source>
</evidence>
<protein>
    <recommendedName>
        <fullName evidence="9">Xanthine/uracil/vitamin C permease</fullName>
    </recommendedName>
</protein>
<dbReference type="InterPro" id="IPR045018">
    <property type="entry name" value="Azg-like"/>
</dbReference>
<keyword evidence="3" id="KW-0813">Transport</keyword>
<comment type="subcellular location">
    <subcellularLocation>
        <location evidence="1">Endomembrane system</location>
        <topology evidence="1">Multi-pass membrane protein</topology>
    </subcellularLocation>
</comment>
<dbReference type="PANTHER" id="PTHR43337:SF1">
    <property type="entry name" value="XANTHINE_URACIL PERMEASE C887.17-RELATED"/>
    <property type="match status" value="1"/>
</dbReference>
<accession>X0UVY3</accession>
<dbReference type="Pfam" id="PF00860">
    <property type="entry name" value="Xan_ur_permease"/>
    <property type="match status" value="1"/>
</dbReference>
<dbReference type="InterPro" id="IPR006043">
    <property type="entry name" value="NCS2"/>
</dbReference>
<evidence type="ECO:0000256" key="7">
    <source>
        <dbReference type="SAM" id="Phobius"/>
    </source>
</evidence>
<dbReference type="PANTHER" id="PTHR43337">
    <property type="entry name" value="XANTHINE/URACIL PERMEASE C887.17-RELATED"/>
    <property type="match status" value="1"/>
</dbReference>
<proteinExistence type="inferred from homology"/>
<evidence type="ECO:0000256" key="6">
    <source>
        <dbReference type="ARBA" id="ARBA00023136"/>
    </source>
</evidence>
<evidence type="ECO:0000256" key="1">
    <source>
        <dbReference type="ARBA" id="ARBA00004127"/>
    </source>
</evidence>
<organism evidence="8">
    <name type="scientific">marine sediment metagenome</name>
    <dbReference type="NCBI Taxonomy" id="412755"/>
    <lineage>
        <taxon>unclassified sequences</taxon>
        <taxon>metagenomes</taxon>
        <taxon>ecological metagenomes</taxon>
    </lineage>
</organism>
<gene>
    <name evidence="8" type="ORF">S01H1_40932</name>
</gene>
<feature type="transmembrane region" description="Helical" evidence="7">
    <location>
        <begin position="60"/>
        <end position="81"/>
    </location>
</feature>
<evidence type="ECO:0000313" key="8">
    <source>
        <dbReference type="EMBL" id="GAG09974.1"/>
    </source>
</evidence>
<feature type="transmembrane region" description="Helical" evidence="7">
    <location>
        <begin position="20"/>
        <end position="40"/>
    </location>
</feature>
<dbReference type="EMBL" id="BARS01025941">
    <property type="protein sequence ID" value="GAG09974.1"/>
    <property type="molecule type" value="Genomic_DNA"/>
</dbReference>
<evidence type="ECO:0000256" key="5">
    <source>
        <dbReference type="ARBA" id="ARBA00022989"/>
    </source>
</evidence>
<dbReference type="GO" id="GO:0012505">
    <property type="term" value="C:endomembrane system"/>
    <property type="evidence" value="ECO:0007669"/>
    <property type="project" value="UniProtKB-SubCell"/>
</dbReference>
<dbReference type="GO" id="GO:0005345">
    <property type="term" value="F:purine nucleobase transmembrane transporter activity"/>
    <property type="evidence" value="ECO:0007669"/>
    <property type="project" value="TreeGrafter"/>
</dbReference>
<keyword evidence="5 7" id="KW-1133">Transmembrane helix</keyword>
<dbReference type="GO" id="GO:0005886">
    <property type="term" value="C:plasma membrane"/>
    <property type="evidence" value="ECO:0007669"/>
    <property type="project" value="TreeGrafter"/>
</dbReference>
<feature type="transmembrane region" description="Helical" evidence="7">
    <location>
        <begin position="88"/>
        <end position="107"/>
    </location>
</feature>
<evidence type="ECO:0008006" key="9">
    <source>
        <dbReference type="Google" id="ProtNLM"/>
    </source>
</evidence>
<comment type="similarity">
    <text evidence="2">Belongs to the nucleobase:cation symporter-2 (NCS2) (TC 2.A.40) family. Azg-like subfamily.</text>
</comment>
<keyword evidence="4 7" id="KW-0812">Transmembrane</keyword>
<feature type="non-terminal residue" evidence="8">
    <location>
        <position position="131"/>
    </location>
</feature>
<feature type="transmembrane region" description="Helical" evidence="7">
    <location>
        <begin position="113"/>
        <end position="130"/>
    </location>
</feature>